<evidence type="ECO:0000313" key="8">
    <source>
        <dbReference type="EMBL" id="RHZ77030.1"/>
    </source>
</evidence>
<feature type="domain" description="MMS19 C-terminal" evidence="7">
    <location>
        <begin position="212"/>
        <end position="305"/>
    </location>
</feature>
<dbReference type="InterPro" id="IPR011989">
    <property type="entry name" value="ARM-like"/>
</dbReference>
<accession>A0A397IWL4</accession>
<organism evidence="8 9">
    <name type="scientific">Diversispora epigaea</name>
    <dbReference type="NCBI Taxonomy" id="1348612"/>
    <lineage>
        <taxon>Eukaryota</taxon>
        <taxon>Fungi</taxon>
        <taxon>Fungi incertae sedis</taxon>
        <taxon>Mucoromycota</taxon>
        <taxon>Glomeromycotina</taxon>
        <taxon>Glomeromycetes</taxon>
        <taxon>Diversisporales</taxon>
        <taxon>Diversisporaceae</taxon>
        <taxon>Diversispora</taxon>
    </lineage>
</organism>
<sequence>MGSNSYLVVGLLEKMDSSDTDFRYMATNDLMNELQKDGFTLEESTEKRVVQKVLKLMDDANGEVQNLAVKCLAPLVKKIREAQLGEIVDKLCDYATQKNKEELRDIAGIGLKTVIVEIPSNSQSAGNVMQKLIPKLLDQLGNVNATYEVQMDTLDILSELLARFGSSVANNVIAQKKIQNCLINNLNHSRPAFRKRTTVALGNLVTHTPDDLFNELVHKLLEGFEKAQHQKDNLKTLIQCVGTLSRSSAPRLGKYLPQFLPLVINSININDDELRENCLQTLESFVLRCPTEITPNIDDIINICLVYLKYDPNYANDEMEDDGDAEMDEDEEMATEEEDEDDDDDEGVYSDDDDISWKVRRSSSKLLAAIIGTRHELLTQLYHSVSPALVNRFKEREESVRVDVLQTFIVLLRQTYVYGGESYIPRDNDHEPKRRRAVGPSESQESPKQMLRQLVPKLSRNLSKQLVSKSIITKQTGFLLLRELVTVLNGGLDNHLNIFVPAIENSLSVSPDSVHHHHTSTNSNLKIETLSFLRQLFKVHPPQVFHNHLSRLCPPIINSVRDKFYKITSEAFLVCIELIKVIRPIEYQESTQTYNIQPLNPEFRQYILDIYDVTMARLSTTDADQEVKERSIMCLGVLISQTGDNLQEQLKTCMPLLLERLRNEVTRLTTVKTFKMIADSTVCESEEVRLAIKGAIQDVAVLLRKSHRQLKVATLVCLEVFVRRYGLLLGPENYSRVIEELTPHISDQDLHLLPLALNTVVSILYTNPASLQSVYSDIMPNVFKLVQSTLVQGAALDSLLVLFQTLIKTQESDFNKLFSGLIQPCQPTQTNQNNSSQDSTQLILSKQAYSTIAQCIATICVASTLYCNNTVIELNKMIGEQKYSDSIKYVSLLTLGEIGRKIDLSSHSRLHVTILSMFSSQSEDLKSAAAFALGNVSSGNVSKYLPIVIKEITSDPKKRYLLLHSLKEIISRYSNEDGVKALGPFADDIWNILFDSGENIEEGTRGVVAECLGKLTLANPNKFLPELQKRLRSGSAQTRGTVVTAIKFTFINQGQEYDALLRPLIVDFLSLIQDSDLNVRRLSLSTLNSAAHNKPYLIRDVLDQLLPLLYSETEIKDNLIHMVEMGPFKHKVDDGLDIRKSAYETMYTLLETCLDRLEIYNFLSRVISGLSDQHDICILSHTMLIRLAQVAPTAVSQRLDETVEPLKATLTYRMKDNAVKSEIDKNNELCRSAVRTVVALNKLSEQGGSTPKFDAFVRDTKVGQWGDQFNAYQAEMENKESGSGHVGDSMDTS</sequence>
<dbReference type="Gene3D" id="1.25.10.10">
    <property type="entry name" value="Leucine-rich Repeat Variant"/>
    <property type="match status" value="1"/>
</dbReference>
<dbReference type="InterPro" id="IPR013932">
    <property type="entry name" value="TATA-bd_TIP120"/>
</dbReference>
<comment type="caution">
    <text evidence="8">The sequence shown here is derived from an EMBL/GenBank/DDBJ whole genome shotgun (WGS) entry which is preliminary data.</text>
</comment>
<dbReference type="Pfam" id="PF25782">
    <property type="entry name" value="TPR_CAND1"/>
    <property type="match status" value="1"/>
</dbReference>
<dbReference type="InterPro" id="IPR016024">
    <property type="entry name" value="ARM-type_fold"/>
</dbReference>
<dbReference type="GO" id="GO:0010265">
    <property type="term" value="P:SCF complex assembly"/>
    <property type="evidence" value="ECO:0007669"/>
    <property type="project" value="InterPro"/>
</dbReference>
<dbReference type="EMBL" id="PQFF01000176">
    <property type="protein sequence ID" value="RHZ77030.1"/>
    <property type="molecule type" value="Genomic_DNA"/>
</dbReference>
<evidence type="ECO:0000256" key="2">
    <source>
        <dbReference type="ARBA" id="ARBA00009340"/>
    </source>
</evidence>
<evidence type="ECO:0000259" key="7">
    <source>
        <dbReference type="Pfam" id="PF12460"/>
    </source>
</evidence>
<feature type="domain" description="TATA-binding protein interacting (TIP20)" evidence="6">
    <location>
        <begin position="1097"/>
        <end position="1260"/>
    </location>
</feature>
<evidence type="ECO:0000256" key="4">
    <source>
        <dbReference type="ARBA" id="ARBA00022786"/>
    </source>
</evidence>
<gene>
    <name evidence="8" type="ORF">Glove_186g52</name>
</gene>
<dbReference type="InterPro" id="IPR024687">
    <property type="entry name" value="MMS19_C"/>
</dbReference>
<keyword evidence="3" id="KW-0677">Repeat</keyword>
<feature type="region of interest" description="Disordered" evidence="5">
    <location>
        <begin position="423"/>
        <end position="450"/>
    </location>
</feature>
<name>A0A397IWL4_9GLOM</name>
<dbReference type="SUPFAM" id="SSF48371">
    <property type="entry name" value="ARM repeat"/>
    <property type="match status" value="1"/>
</dbReference>
<dbReference type="OrthoDB" id="6260732at2759"/>
<keyword evidence="9" id="KW-1185">Reference proteome</keyword>
<keyword evidence="4" id="KW-0833">Ubl conjugation pathway</keyword>
<evidence type="ECO:0000256" key="5">
    <source>
        <dbReference type="SAM" id="MobiDB-lite"/>
    </source>
</evidence>
<evidence type="ECO:0000256" key="1">
    <source>
        <dbReference type="ARBA" id="ARBA00007657"/>
    </source>
</evidence>
<protein>
    <submittedName>
        <fullName evidence="8">Uncharacterized protein</fullName>
    </submittedName>
</protein>
<dbReference type="Proteomes" id="UP000266861">
    <property type="component" value="Unassembled WGS sequence"/>
</dbReference>
<comment type="similarity">
    <text evidence="2">Belongs to the MET18/MMS19 family.</text>
</comment>
<evidence type="ECO:0000313" key="9">
    <source>
        <dbReference type="Proteomes" id="UP000266861"/>
    </source>
</evidence>
<evidence type="ECO:0000256" key="3">
    <source>
        <dbReference type="ARBA" id="ARBA00022737"/>
    </source>
</evidence>
<dbReference type="PANTHER" id="PTHR12696">
    <property type="entry name" value="TIP120"/>
    <property type="match status" value="1"/>
</dbReference>
<dbReference type="STRING" id="1348612.A0A397IWL4"/>
<evidence type="ECO:0000259" key="6">
    <source>
        <dbReference type="Pfam" id="PF08623"/>
    </source>
</evidence>
<comment type="similarity">
    <text evidence="1">Belongs to the CAND family.</text>
</comment>
<feature type="region of interest" description="Disordered" evidence="5">
    <location>
        <begin position="317"/>
        <end position="352"/>
    </location>
</feature>
<dbReference type="Pfam" id="PF12460">
    <property type="entry name" value="MMS19_C"/>
    <property type="match status" value="1"/>
</dbReference>
<proteinExistence type="inferred from homology"/>
<reference evidence="8 9" key="1">
    <citation type="submission" date="2018-08" db="EMBL/GenBank/DDBJ databases">
        <title>Genome and evolution of the arbuscular mycorrhizal fungus Diversispora epigaea (formerly Glomus versiforme) and its bacterial endosymbionts.</title>
        <authorList>
            <person name="Sun X."/>
            <person name="Fei Z."/>
            <person name="Harrison M."/>
        </authorList>
    </citation>
    <scope>NUCLEOTIDE SEQUENCE [LARGE SCALE GENOMIC DNA]</scope>
    <source>
        <strain evidence="8 9">IT104</strain>
    </source>
</reference>
<dbReference type="Pfam" id="PF08623">
    <property type="entry name" value="TIP120"/>
    <property type="match status" value="1"/>
</dbReference>
<dbReference type="InterPro" id="IPR039852">
    <property type="entry name" value="CAND1/CAND2"/>
</dbReference>